<dbReference type="InterPro" id="IPR011009">
    <property type="entry name" value="Kinase-like_dom_sf"/>
</dbReference>
<keyword evidence="3" id="KW-1185">Reference proteome</keyword>
<sequence>MNPKEPGEQVLTLLAAHGLSDLIWKDLCHDGYSGALLQSATEETGTSWVLKRTAYEQDWIMQATADTHGRETLFARNGPPGTSRARSAAVDGLRTDRYFYTLMRDISPHMPTGPVERTTVELLVAGMLDLHSRQFGPPANSWCSLRDRLLLLSSGVRALRPEHQAYALLGKVTAGWSLFDRIAPKATVDLIRFAHNDIEPLIRALTVLPQRPLHGDMKLANLGVDDDGVVWLIDWALAVRGPACVELGWFIAVNSRRFRIGPHAVLDIYSDAAGLSGPFRRRHEAMTALCGLLLYGWKMSLDARDHGTLGELMWWCDLAIEAGNLL</sequence>
<dbReference type="OrthoDB" id="2570531at2"/>
<comment type="caution">
    <text evidence="2">The sequence shown here is derived from an EMBL/GenBank/DDBJ whole genome shotgun (WGS) entry which is preliminary data.</text>
</comment>
<dbReference type="AlphaFoldDB" id="A0A318L126"/>
<dbReference type="Proteomes" id="UP000247569">
    <property type="component" value="Unassembled WGS sequence"/>
</dbReference>
<dbReference type="Pfam" id="PF01636">
    <property type="entry name" value="APH"/>
    <property type="match status" value="1"/>
</dbReference>
<dbReference type="EMBL" id="QJKF01000001">
    <property type="protein sequence ID" value="PXX71804.1"/>
    <property type="molecule type" value="Genomic_DNA"/>
</dbReference>
<organism evidence="2 3">
    <name type="scientific">Nocardia tenerifensis</name>
    <dbReference type="NCBI Taxonomy" id="228006"/>
    <lineage>
        <taxon>Bacteria</taxon>
        <taxon>Bacillati</taxon>
        <taxon>Actinomycetota</taxon>
        <taxon>Actinomycetes</taxon>
        <taxon>Mycobacteriales</taxon>
        <taxon>Nocardiaceae</taxon>
        <taxon>Nocardia</taxon>
    </lineage>
</organism>
<dbReference type="SUPFAM" id="SSF56112">
    <property type="entry name" value="Protein kinase-like (PK-like)"/>
    <property type="match status" value="1"/>
</dbReference>
<protein>
    <submittedName>
        <fullName evidence="2">Phosphotransferase family enzyme</fullName>
    </submittedName>
</protein>
<dbReference type="GO" id="GO:0016740">
    <property type="term" value="F:transferase activity"/>
    <property type="evidence" value="ECO:0007669"/>
    <property type="project" value="UniProtKB-KW"/>
</dbReference>
<name>A0A318L126_9NOCA</name>
<feature type="domain" description="Aminoglycoside phosphotransferase" evidence="1">
    <location>
        <begin position="182"/>
        <end position="276"/>
    </location>
</feature>
<accession>A0A318L126</accession>
<evidence type="ECO:0000259" key="1">
    <source>
        <dbReference type="Pfam" id="PF01636"/>
    </source>
</evidence>
<reference evidence="2 3" key="1">
    <citation type="submission" date="2018-05" db="EMBL/GenBank/DDBJ databases">
        <title>Genomic Encyclopedia of Type Strains, Phase IV (KMG-IV): sequencing the most valuable type-strain genomes for metagenomic binning, comparative biology and taxonomic classification.</title>
        <authorList>
            <person name="Goeker M."/>
        </authorList>
    </citation>
    <scope>NUCLEOTIDE SEQUENCE [LARGE SCALE GENOMIC DNA]</scope>
    <source>
        <strain evidence="2 3">DSM 44704</strain>
    </source>
</reference>
<proteinExistence type="predicted"/>
<dbReference type="RefSeq" id="WP_083894430.1">
    <property type="nucleotide sequence ID" value="NZ_QJKF01000001.1"/>
</dbReference>
<keyword evidence="2" id="KW-0808">Transferase</keyword>
<dbReference type="Gene3D" id="3.90.1200.10">
    <property type="match status" value="1"/>
</dbReference>
<gene>
    <name evidence="2" type="ORF">DFR70_1011238</name>
</gene>
<evidence type="ECO:0000313" key="2">
    <source>
        <dbReference type="EMBL" id="PXX71804.1"/>
    </source>
</evidence>
<dbReference type="InterPro" id="IPR002575">
    <property type="entry name" value="Aminoglycoside_PTrfase"/>
</dbReference>
<evidence type="ECO:0000313" key="3">
    <source>
        <dbReference type="Proteomes" id="UP000247569"/>
    </source>
</evidence>